<evidence type="ECO:0000256" key="4">
    <source>
        <dbReference type="RuleBase" id="RU003694"/>
    </source>
</evidence>
<dbReference type="GO" id="GO:0004315">
    <property type="term" value="F:3-oxoacyl-[acyl-carrier-protein] synthase activity"/>
    <property type="evidence" value="ECO:0007669"/>
    <property type="project" value="InterPro"/>
</dbReference>
<comment type="similarity">
    <text evidence="1 4">Belongs to the thiolase-like superfamily. Beta-ketoacyl-ACP synthases family.</text>
</comment>
<organism evidence="6 7">
    <name type="scientific">Micromonospora ureilytica</name>
    <dbReference type="NCBI Taxonomy" id="709868"/>
    <lineage>
        <taxon>Bacteria</taxon>
        <taxon>Bacillati</taxon>
        <taxon>Actinomycetota</taxon>
        <taxon>Actinomycetes</taxon>
        <taxon>Micromonosporales</taxon>
        <taxon>Micromonosporaceae</taxon>
        <taxon>Micromonospora</taxon>
    </lineage>
</organism>
<dbReference type="InterPro" id="IPR018201">
    <property type="entry name" value="Ketoacyl_synth_AS"/>
</dbReference>
<dbReference type="PROSITE" id="PS00606">
    <property type="entry name" value="KS3_1"/>
    <property type="match status" value="1"/>
</dbReference>
<dbReference type="AlphaFoldDB" id="A0A3N9YCH3"/>
<dbReference type="InterPro" id="IPR016039">
    <property type="entry name" value="Thiolase-like"/>
</dbReference>
<evidence type="ECO:0000259" key="5">
    <source>
        <dbReference type="PROSITE" id="PS52004"/>
    </source>
</evidence>
<dbReference type="SMART" id="SM00825">
    <property type="entry name" value="PKS_KS"/>
    <property type="match status" value="1"/>
</dbReference>
<proteinExistence type="inferred from homology"/>
<protein>
    <submittedName>
        <fullName evidence="6">Beta-ketoacyl synthase</fullName>
    </submittedName>
</protein>
<dbReference type="EMBL" id="QDGB01000230">
    <property type="protein sequence ID" value="RQX17117.1"/>
    <property type="molecule type" value="Genomic_DNA"/>
</dbReference>
<feature type="domain" description="Ketosynthase family 3 (KS3)" evidence="5">
    <location>
        <begin position="2"/>
        <end position="409"/>
    </location>
</feature>
<accession>A0A3N9YCH3</accession>
<dbReference type="Pfam" id="PF02801">
    <property type="entry name" value="Ketoacyl-synt_C"/>
    <property type="match status" value="1"/>
</dbReference>
<dbReference type="OrthoDB" id="9808669at2"/>
<dbReference type="RefSeq" id="WP_124819167.1">
    <property type="nucleotide sequence ID" value="NZ_QDGB01000230.1"/>
</dbReference>
<evidence type="ECO:0000313" key="6">
    <source>
        <dbReference type="EMBL" id="RQX17117.1"/>
    </source>
</evidence>
<comment type="caution">
    <text evidence="6">The sequence shown here is derived from an EMBL/GenBank/DDBJ whole genome shotgun (WGS) entry which is preliminary data.</text>
</comment>
<evidence type="ECO:0000256" key="1">
    <source>
        <dbReference type="ARBA" id="ARBA00008467"/>
    </source>
</evidence>
<dbReference type="Pfam" id="PF00109">
    <property type="entry name" value="ketoacyl-synt"/>
    <property type="match status" value="1"/>
</dbReference>
<sequence>MSARPVITGIGLFTPVGRAVDTVWDAVCTGKSGIRQVPADHRLAPAIEYAGFAPAIDASEVLPPAEGRLVDRFVLMALAAAADAMADAGLTVGTDVDPDRVAVVVSSGAGGLDIFEEQSHAYAARGRTAVSPYMLPGFLGNMAAARIAIQYGAHGFSSAMSTACSAGAHAIVEAFRLIAHGDADMVICGASEAPLNPTGSLSFRHGGALATRWSDPTAASRPFDVRRNGFVLAEGAGILVVERASDVDARGAAGYADLLGWGVTTDAYRPTTPLPDGACAAKAMAAALRRADLPPGEVDYVNAHGTSTKLGDVAEVKALRTVFGAVSPAVSSTKSVTGHLLGGSGAVEAAITALAVSRGVLPPTYNLDEVDPECEADHVRKQPRTGRVRNAISNSFAFGGHNVSLLMGEASTRRHRTAVTDG</sequence>
<gene>
    <name evidence="6" type="ORF">DDE19_12270</name>
</gene>
<name>A0A3N9YCH3_9ACTN</name>
<dbReference type="FunFam" id="3.40.47.10:FF:000029">
    <property type="entry name" value="3-oxoacyl-[acyl-carrier-protein] synthase 1"/>
    <property type="match status" value="1"/>
</dbReference>
<dbReference type="Gene3D" id="3.40.47.10">
    <property type="match status" value="1"/>
</dbReference>
<evidence type="ECO:0000313" key="7">
    <source>
        <dbReference type="Proteomes" id="UP000278981"/>
    </source>
</evidence>
<evidence type="ECO:0000256" key="2">
    <source>
        <dbReference type="ARBA" id="ARBA00022679"/>
    </source>
</evidence>
<keyword evidence="3" id="KW-0012">Acyltransferase</keyword>
<dbReference type="GO" id="GO:0006633">
    <property type="term" value="P:fatty acid biosynthetic process"/>
    <property type="evidence" value="ECO:0007669"/>
    <property type="project" value="InterPro"/>
</dbReference>
<evidence type="ECO:0000256" key="3">
    <source>
        <dbReference type="ARBA" id="ARBA00023315"/>
    </source>
</evidence>
<reference evidence="6 7" key="1">
    <citation type="submission" date="2018-04" db="EMBL/GenBank/DDBJ databases">
        <title>Micromonosporas from Atacama Desert.</title>
        <authorList>
            <person name="Carro L."/>
            <person name="Klenk H.-P."/>
            <person name="Goodfellow M."/>
        </authorList>
    </citation>
    <scope>NUCLEOTIDE SEQUENCE [LARGE SCALE GENOMIC DNA]</scope>
    <source>
        <strain evidence="6 7">LB19</strain>
    </source>
</reference>
<dbReference type="InterPro" id="IPR014031">
    <property type="entry name" value="Ketoacyl_synth_C"/>
</dbReference>
<dbReference type="Proteomes" id="UP000278981">
    <property type="component" value="Unassembled WGS sequence"/>
</dbReference>
<keyword evidence="2 4" id="KW-0808">Transferase</keyword>
<dbReference type="NCBIfam" id="NF005589">
    <property type="entry name" value="PRK07314.1"/>
    <property type="match status" value="1"/>
</dbReference>
<dbReference type="CDD" id="cd00834">
    <property type="entry name" value="KAS_I_II"/>
    <property type="match status" value="1"/>
</dbReference>
<dbReference type="PANTHER" id="PTHR11712">
    <property type="entry name" value="POLYKETIDE SYNTHASE-RELATED"/>
    <property type="match status" value="1"/>
</dbReference>
<dbReference type="InterPro" id="IPR014030">
    <property type="entry name" value="Ketoacyl_synth_N"/>
</dbReference>
<dbReference type="SUPFAM" id="SSF53901">
    <property type="entry name" value="Thiolase-like"/>
    <property type="match status" value="2"/>
</dbReference>
<dbReference type="PROSITE" id="PS52004">
    <property type="entry name" value="KS3_2"/>
    <property type="match status" value="1"/>
</dbReference>
<dbReference type="InterPro" id="IPR020841">
    <property type="entry name" value="PKS_Beta-ketoAc_synthase_dom"/>
</dbReference>
<dbReference type="PANTHER" id="PTHR11712:SF336">
    <property type="entry name" value="3-OXOACYL-[ACYL-CARRIER-PROTEIN] SYNTHASE, MITOCHONDRIAL"/>
    <property type="match status" value="1"/>
</dbReference>
<dbReference type="InterPro" id="IPR000794">
    <property type="entry name" value="Beta-ketoacyl_synthase"/>
</dbReference>